<proteinExistence type="predicted"/>
<name>A0A146JXM8_9EUKA</name>
<accession>A0A146JXM8</accession>
<dbReference type="EMBL" id="GDID01007339">
    <property type="protein sequence ID" value="JAP89267.1"/>
    <property type="molecule type" value="Transcribed_RNA"/>
</dbReference>
<sequence>FFLHFNSSLSLDHELLPHRDCFSQLNIVLCQSLFHLFDFYWRNDHVEPGRAARGQQHLRQVELLAQPAQTPHQLPDFKLKAQIVVENVNQAVNFRFTHQHGARKTKSKKRRTKLVLDLKNKAAVFFLKVDLVQHKELLVFFFCANQKLFLLLNFLRPGFLFKLRNLQLRPHLAKELLGVHRRVQKLQRLLLNKCLSSQNGKDLPGGHFRVEKQLLDHAKPEIAEYQAAIFYFYLQAAKRDQVAYSQRPFIDFLVLHKENVVREQQPGRENDRHHLWQRTVAQTVVEVVVLAVDVEIVLLELGVDPQDLLPDLRKGAGNIALVVHTVQDLKNSVLDHLQILQLKMTQVGTLLHQRNQKILQQIQNGENILTQNVNLILSWNHLDLGHLY</sequence>
<reference evidence="1" key="1">
    <citation type="submission" date="2015-07" db="EMBL/GenBank/DDBJ databases">
        <title>Adaptation to a free-living lifestyle via gene acquisitions in the diplomonad Trepomonas sp. PC1.</title>
        <authorList>
            <person name="Xu F."/>
            <person name="Jerlstrom-Hultqvist J."/>
            <person name="Kolisko M."/>
            <person name="Simpson A.G.B."/>
            <person name="Roger A.J."/>
            <person name="Svard S.G."/>
            <person name="Andersson J.O."/>
        </authorList>
    </citation>
    <scope>NUCLEOTIDE SEQUENCE</scope>
    <source>
        <strain evidence="1">PC1</strain>
    </source>
</reference>
<protein>
    <submittedName>
        <fullName evidence="1">Uncharacterized protein</fullName>
    </submittedName>
</protein>
<feature type="non-terminal residue" evidence="1">
    <location>
        <position position="1"/>
    </location>
</feature>
<dbReference type="AlphaFoldDB" id="A0A146JXM8"/>
<evidence type="ECO:0000313" key="1">
    <source>
        <dbReference type="EMBL" id="JAP89267.1"/>
    </source>
</evidence>
<organism evidence="1">
    <name type="scientific">Trepomonas sp. PC1</name>
    <dbReference type="NCBI Taxonomy" id="1076344"/>
    <lineage>
        <taxon>Eukaryota</taxon>
        <taxon>Metamonada</taxon>
        <taxon>Diplomonadida</taxon>
        <taxon>Hexamitidae</taxon>
        <taxon>Hexamitinae</taxon>
        <taxon>Trepomonas</taxon>
    </lineage>
</organism>
<gene>
    <name evidence="1" type="ORF">TPC1_31238</name>
</gene>